<keyword evidence="3" id="KW-1185">Reference proteome</keyword>
<evidence type="ECO:0000313" key="2">
    <source>
        <dbReference type="EMBL" id="AFC27765.1"/>
    </source>
</evidence>
<dbReference type="KEGG" id="pmq:PM3016_813"/>
<proteinExistence type="predicted"/>
<dbReference type="RefSeq" id="WP_014368539.1">
    <property type="nucleotide sequence ID" value="NC_016935.1"/>
</dbReference>
<evidence type="ECO:0000256" key="1">
    <source>
        <dbReference type="SAM" id="SignalP"/>
    </source>
</evidence>
<dbReference type="AlphaFoldDB" id="H6N919"/>
<reference evidence="2 3" key="1">
    <citation type="journal article" date="2012" name="J. Bacteriol.">
        <title>Complete Genome Sequence of Paenibacillus mucilaginosus 3016, a Bacterium Functional as Microbial Fertilizer.</title>
        <authorList>
            <person name="Ma M."/>
            <person name="Wang Z."/>
            <person name="Li L."/>
            <person name="Jiang X."/>
            <person name="Guan D."/>
            <person name="Cao F."/>
            <person name="Chen H."/>
            <person name="Wang X."/>
            <person name="Shen D."/>
            <person name="Du B."/>
            <person name="Li J."/>
        </authorList>
    </citation>
    <scope>NUCLEOTIDE SEQUENCE [LARGE SCALE GENOMIC DNA]</scope>
    <source>
        <strain evidence="2 3">3016</strain>
    </source>
</reference>
<protein>
    <submittedName>
        <fullName evidence="2">Uncharacterized protein</fullName>
    </submittedName>
</protein>
<dbReference type="Proteomes" id="UP000007523">
    <property type="component" value="Chromosome"/>
</dbReference>
<dbReference type="STRING" id="1116391.PM3016_813"/>
<dbReference type="EMBL" id="CP003235">
    <property type="protein sequence ID" value="AFC27765.1"/>
    <property type="molecule type" value="Genomic_DNA"/>
</dbReference>
<evidence type="ECO:0000313" key="3">
    <source>
        <dbReference type="Proteomes" id="UP000007523"/>
    </source>
</evidence>
<dbReference type="HOGENOM" id="CLU_058987_0_0_9"/>
<organism evidence="2 3">
    <name type="scientific">Paenibacillus mucilaginosus 3016</name>
    <dbReference type="NCBI Taxonomy" id="1116391"/>
    <lineage>
        <taxon>Bacteria</taxon>
        <taxon>Bacillati</taxon>
        <taxon>Bacillota</taxon>
        <taxon>Bacilli</taxon>
        <taxon>Bacillales</taxon>
        <taxon>Paenibacillaceae</taxon>
        <taxon>Paenibacillus</taxon>
    </lineage>
</organism>
<sequence>MTAGKIRRLLQVLLGFSALLLAANAASAGGRAKEAPGPVTITIQSSPESGLVTELVVRSPAVTRALSKAKKEPDSRSPLTDTYITWKDGGTSRRFAVDESGNWHEEAAGLRWELSGAELEAYIEAARAAHYGRLLPWEEAKKTVAMKSICTVTDLETGLSFKAQRRAGRSHADMQPVTKADTAIMKEIYGGSWSWHRRAVLVSREGGPAIAASMHGMPHGGDGIPGNGFSGHFCIHFLGSSTHGSKNVDPDHQWMVYKAAGRLDEALREASPYGVAQAFLVALNQQETGLLQRIFADPKHPQLLHFQAAMKEIQGIRAKEPKELPEPPGEDATTAEILLDTTVYREGHKPEHQVFHFRMKRGGKDAPWQIEDLSITASAPSM</sequence>
<keyword evidence="1" id="KW-0732">Signal</keyword>
<feature type="signal peptide" evidence="1">
    <location>
        <begin position="1"/>
        <end position="28"/>
    </location>
</feature>
<feature type="chain" id="PRO_5003604601" evidence="1">
    <location>
        <begin position="29"/>
        <end position="382"/>
    </location>
</feature>
<gene>
    <name evidence="2" type="ORF">PM3016_813</name>
</gene>
<accession>H6N919</accession>
<name>H6N919_9BACL</name>